<dbReference type="Proteomes" id="UP000676996">
    <property type="component" value="Unassembled WGS sequence"/>
</dbReference>
<dbReference type="SUPFAM" id="SSF141371">
    <property type="entry name" value="PilZ domain-like"/>
    <property type="match status" value="1"/>
</dbReference>
<reference evidence="1" key="1">
    <citation type="submission" date="2021-04" db="EMBL/GenBank/DDBJ databases">
        <title>Ouciella asimina sp. nov., isolated from the surface seawater in the hydrothermal field of Okinawa Trough.</title>
        <authorList>
            <person name="Shuang W."/>
        </authorList>
    </citation>
    <scope>NUCLEOTIDE SEQUENCE</scope>
    <source>
        <strain evidence="1">LXI357</strain>
    </source>
</reference>
<accession>A0A8T4I982</accession>
<organism evidence="1 2">
    <name type="scientific">Stakelama marina</name>
    <dbReference type="NCBI Taxonomy" id="2826939"/>
    <lineage>
        <taxon>Bacteria</taxon>
        <taxon>Pseudomonadati</taxon>
        <taxon>Pseudomonadota</taxon>
        <taxon>Alphaproteobacteria</taxon>
        <taxon>Sphingomonadales</taxon>
        <taxon>Sphingomonadaceae</taxon>
        <taxon>Stakelama</taxon>
    </lineage>
</organism>
<keyword evidence="2" id="KW-1185">Reference proteome</keyword>
<protein>
    <recommendedName>
        <fullName evidence="3">PilZ domain-containing protein</fullName>
    </recommendedName>
</protein>
<comment type="caution">
    <text evidence="1">The sequence shown here is derived from an EMBL/GenBank/DDBJ whole genome shotgun (WGS) entry which is preliminary data.</text>
</comment>
<proteinExistence type="predicted"/>
<dbReference type="RefSeq" id="WP_284052495.1">
    <property type="nucleotide sequence ID" value="NZ_JAGRQC010000001.1"/>
</dbReference>
<sequence>MTKMMRGALRETRRLGVFQPAQIRRGDAGDDIHVLDVSRTAVLAHSDDPPEYGTACSLVLCGQEYHAHVAWVRRKQFGLRFAEPLTGEDIGTFIDGRTKLIEEGRRKILCPA</sequence>
<name>A0A8T4I982_9SPHN</name>
<evidence type="ECO:0000313" key="2">
    <source>
        <dbReference type="Proteomes" id="UP000676996"/>
    </source>
</evidence>
<dbReference type="EMBL" id="JAGRQC010000001">
    <property type="protein sequence ID" value="MBR0551207.1"/>
    <property type="molecule type" value="Genomic_DNA"/>
</dbReference>
<dbReference type="AlphaFoldDB" id="A0A8T4I982"/>
<gene>
    <name evidence="1" type="ORF">J7S20_01665</name>
</gene>
<evidence type="ECO:0000313" key="1">
    <source>
        <dbReference type="EMBL" id="MBR0551207.1"/>
    </source>
</evidence>
<evidence type="ECO:0008006" key="3">
    <source>
        <dbReference type="Google" id="ProtNLM"/>
    </source>
</evidence>